<dbReference type="PANTHER" id="PTHR16181">
    <property type="entry name" value="PROTEIN FAM83A-RELATED"/>
    <property type="match status" value="1"/>
</dbReference>
<feature type="region of interest" description="Disordered" evidence="2">
    <location>
        <begin position="366"/>
        <end position="394"/>
    </location>
</feature>
<feature type="compositionally biased region" description="Polar residues" evidence="2">
    <location>
        <begin position="752"/>
        <end position="769"/>
    </location>
</feature>
<evidence type="ECO:0000256" key="1">
    <source>
        <dbReference type="ARBA" id="ARBA00006937"/>
    </source>
</evidence>
<dbReference type="STRING" id="33528.ENSGAFP00000026888"/>
<proteinExistence type="inferred from homology"/>
<dbReference type="PANTHER" id="PTHR16181:SF29">
    <property type="entry name" value="PROTEIN FAM83A-RELATED"/>
    <property type="match status" value="1"/>
</dbReference>
<evidence type="ECO:0000313" key="4">
    <source>
        <dbReference type="EMBL" id="PWA30686.1"/>
    </source>
</evidence>
<dbReference type="SUPFAM" id="SSF56024">
    <property type="entry name" value="Phospholipase D/nuclease"/>
    <property type="match status" value="1"/>
</dbReference>
<feature type="domain" description="Scaffolding anchor of CK1" evidence="3">
    <location>
        <begin position="17"/>
        <end position="272"/>
    </location>
</feature>
<evidence type="ECO:0000256" key="2">
    <source>
        <dbReference type="SAM" id="MobiDB-lite"/>
    </source>
</evidence>
<evidence type="ECO:0000259" key="3">
    <source>
        <dbReference type="Pfam" id="PF07894"/>
    </source>
</evidence>
<dbReference type="GO" id="GO:0019901">
    <property type="term" value="F:protein kinase binding"/>
    <property type="evidence" value="ECO:0007669"/>
    <property type="project" value="TreeGrafter"/>
</dbReference>
<feature type="compositionally biased region" description="Basic and acidic residues" evidence="2">
    <location>
        <begin position="837"/>
        <end position="866"/>
    </location>
</feature>
<dbReference type="GO" id="GO:0007165">
    <property type="term" value="P:signal transduction"/>
    <property type="evidence" value="ECO:0007669"/>
    <property type="project" value="TreeGrafter"/>
</dbReference>
<feature type="compositionally biased region" description="Polar residues" evidence="2">
    <location>
        <begin position="374"/>
        <end position="390"/>
    </location>
</feature>
<feature type="compositionally biased region" description="Basic and acidic residues" evidence="2">
    <location>
        <begin position="770"/>
        <end position="779"/>
    </location>
</feature>
<comment type="similarity">
    <text evidence="1">Belongs to the FAM83 family.</text>
</comment>
<accession>A0A315WHW2</accession>
<comment type="caution">
    <text evidence="4">The sequence shown here is derived from an EMBL/GenBank/DDBJ whole genome shotgun (WGS) entry which is preliminary data.</text>
</comment>
<feature type="compositionally biased region" description="Low complexity" evidence="2">
    <location>
        <begin position="780"/>
        <end position="789"/>
    </location>
</feature>
<gene>
    <name evidence="4" type="ORF">CCH79_00009275</name>
</gene>
<dbReference type="GO" id="GO:0016020">
    <property type="term" value="C:membrane"/>
    <property type="evidence" value="ECO:0007669"/>
    <property type="project" value="TreeGrafter"/>
</dbReference>
<dbReference type="InterPro" id="IPR050944">
    <property type="entry name" value="FAM83"/>
</dbReference>
<feature type="compositionally biased region" description="Basic and acidic residues" evidence="2">
    <location>
        <begin position="607"/>
        <end position="636"/>
    </location>
</feature>
<dbReference type="Proteomes" id="UP000250572">
    <property type="component" value="Unassembled WGS sequence"/>
</dbReference>
<feature type="region of interest" description="Disordered" evidence="2">
    <location>
        <begin position="604"/>
        <end position="875"/>
    </location>
</feature>
<dbReference type="Pfam" id="PF07894">
    <property type="entry name" value="SACK1"/>
    <property type="match status" value="1"/>
</dbReference>
<sequence>MESNLSELSSVEVEGLYIQPHYRESYRLAIYALLCGGVDAYEEYLQAEQVSHFLSEEEIRFILESAELPAVDEDSGNADQVSPSTYFPSESDEEVPELELGWPDAQLDAETNISLLFHPPRQNTPTIKEVVRKQIQQAQQIVAIAMDVFTDVDIFKELISAALRGVVVYILLDDSRVSSFLNMSHSMGINLRDIKSLRVRTVQGDQYQCRSAAKFHGGLEQRFILVDCQTVLHGTYGYTWSFEKINLSMVLVITGQLVSSYNEEFRRLYARSIIPEALSTGSLTSTYPKSSQLSLNLHMKSRPNMRVSINDRFNDAATLNRGFSVQEMLHQSHFTDTGNLMRGHSYGGDLQKLNSMNRLRMGTKNLGVPLSGAPQRNSRDVQQPNRASQQHLRHQTRYGTDHNLIPFNSETSLNKWKMDTYLIQSDIPPDAEPPVSSPHGSHMALNEYQSQLIHNRSMNIKSRMEEMRLKRLSLQEHANLRQSQESLQSLHSTPERLQHMRTHRGRPRGVEMNPNTENTLNLKDNEFFKESDRTEQSFMDSKRSASHSNIKIGADRKTMPVHNYAPAGTQSDTGLDSKLSDSTLKISSLISSSLRQSRVMESLTEMPEEKEALNARGDRFESPLRHKNEMRFKDENVVQGENLKKSSLPVESNHHHKAGESCGSFENKIDSPPPREGNKSLHVPSAESGPSVEPQRVTTKNEHTQKEFTDEEKKLSRKEKRSILKSQNTSDSHRALQTDLFKASSLGRLNKKGQSTETSQQQNSLSGLSETEKRTEKQKSPFSKLSSQRSSKRKTTPSADQDEGSTGAPDKEAASGSQVKREKAYSRYELLISNDNIHLEKPGRSTKSSDKVKSSSLTRRGDDFRTHQTQGGADNKLGRLMQRMGNLMNKNK</sequence>
<evidence type="ECO:0000313" key="5">
    <source>
        <dbReference type="Proteomes" id="UP000250572"/>
    </source>
</evidence>
<organism evidence="4 5">
    <name type="scientific">Gambusia affinis</name>
    <name type="common">Western mosquitofish</name>
    <name type="synonym">Heterandria affinis</name>
    <dbReference type="NCBI Taxonomy" id="33528"/>
    <lineage>
        <taxon>Eukaryota</taxon>
        <taxon>Metazoa</taxon>
        <taxon>Chordata</taxon>
        <taxon>Craniata</taxon>
        <taxon>Vertebrata</taxon>
        <taxon>Euteleostomi</taxon>
        <taxon>Actinopterygii</taxon>
        <taxon>Neopterygii</taxon>
        <taxon>Teleostei</taxon>
        <taxon>Neoteleostei</taxon>
        <taxon>Acanthomorphata</taxon>
        <taxon>Ovalentaria</taxon>
        <taxon>Atherinomorphae</taxon>
        <taxon>Cyprinodontiformes</taxon>
        <taxon>Poeciliidae</taxon>
        <taxon>Poeciliinae</taxon>
        <taxon>Gambusia</taxon>
    </lineage>
</organism>
<name>A0A315WHW2_GAMAF</name>
<dbReference type="Gene3D" id="3.30.870.10">
    <property type="entry name" value="Endonuclease Chain A"/>
    <property type="match status" value="1"/>
</dbReference>
<feature type="compositionally biased region" description="Basic and acidic residues" evidence="2">
    <location>
        <begin position="809"/>
        <end position="826"/>
    </location>
</feature>
<dbReference type="InterPro" id="IPR012461">
    <property type="entry name" value="SACK1"/>
</dbReference>
<feature type="compositionally biased region" description="Basic and acidic residues" evidence="2">
    <location>
        <begin position="699"/>
        <end position="714"/>
    </location>
</feature>
<dbReference type="EMBL" id="NHOQ01000347">
    <property type="protein sequence ID" value="PWA30686.1"/>
    <property type="molecule type" value="Genomic_DNA"/>
</dbReference>
<dbReference type="AlphaFoldDB" id="A0A315WHW2"/>
<dbReference type="GO" id="GO:0005737">
    <property type="term" value="C:cytoplasm"/>
    <property type="evidence" value="ECO:0007669"/>
    <property type="project" value="TreeGrafter"/>
</dbReference>
<protein>
    <recommendedName>
        <fullName evidence="3">Scaffolding anchor of CK1 domain-containing protein</fullName>
    </recommendedName>
</protein>
<reference evidence="4 5" key="1">
    <citation type="journal article" date="2018" name="G3 (Bethesda)">
        <title>A High-Quality Reference Genome for the Invasive Mosquitofish Gambusia affinis Using a Chicago Library.</title>
        <authorList>
            <person name="Hoffberg S.L."/>
            <person name="Troendle N.J."/>
            <person name="Glenn T.C."/>
            <person name="Mahmud O."/>
            <person name="Louha S."/>
            <person name="Chalopin D."/>
            <person name="Bennetzen J.L."/>
            <person name="Mauricio R."/>
        </authorList>
    </citation>
    <scope>NUCLEOTIDE SEQUENCE [LARGE SCALE GENOMIC DNA]</scope>
    <source>
        <strain evidence="4">NE01/NJP1002.9</strain>
        <tissue evidence="4">Muscle</tissue>
    </source>
</reference>
<keyword evidence="5" id="KW-1185">Reference proteome</keyword>